<name>A0A4V3XKW7_9RHOB</name>
<protein>
    <recommendedName>
        <fullName evidence="3">Probable chemoreceptor glutamine deamidase CheD</fullName>
        <ecNumber evidence="3">3.5.1.44</ecNumber>
    </recommendedName>
</protein>
<dbReference type="RefSeq" id="WP_136461476.1">
    <property type="nucleotide sequence ID" value="NZ_SRKY01000001.1"/>
</dbReference>
<proteinExistence type="inferred from homology"/>
<dbReference type="InterPro" id="IPR038592">
    <property type="entry name" value="CheD-like_sf"/>
</dbReference>
<keyword evidence="2 3" id="KW-0378">Hydrolase</keyword>
<dbReference type="SUPFAM" id="SSF64438">
    <property type="entry name" value="CNF1/YfiH-like putative cysteine hydrolases"/>
    <property type="match status" value="1"/>
</dbReference>
<dbReference type="PANTHER" id="PTHR35147">
    <property type="entry name" value="CHEMORECEPTOR GLUTAMINE DEAMIDASE CHED-RELATED"/>
    <property type="match status" value="1"/>
</dbReference>
<dbReference type="Pfam" id="PF03975">
    <property type="entry name" value="CheD"/>
    <property type="match status" value="1"/>
</dbReference>
<comment type="catalytic activity">
    <reaction evidence="3">
        <text>L-glutaminyl-[protein] + H2O = L-glutamyl-[protein] + NH4(+)</text>
        <dbReference type="Rhea" id="RHEA:16441"/>
        <dbReference type="Rhea" id="RHEA-COMP:10207"/>
        <dbReference type="Rhea" id="RHEA-COMP:10208"/>
        <dbReference type="ChEBI" id="CHEBI:15377"/>
        <dbReference type="ChEBI" id="CHEBI:28938"/>
        <dbReference type="ChEBI" id="CHEBI:29973"/>
        <dbReference type="ChEBI" id="CHEBI:30011"/>
        <dbReference type="EC" id="3.5.1.44"/>
    </reaction>
</comment>
<comment type="similarity">
    <text evidence="3">Belongs to the CheD family.</text>
</comment>
<evidence type="ECO:0000256" key="1">
    <source>
        <dbReference type="ARBA" id="ARBA00022500"/>
    </source>
</evidence>
<evidence type="ECO:0000256" key="3">
    <source>
        <dbReference type="HAMAP-Rule" id="MF_01440"/>
    </source>
</evidence>
<reference evidence="4 5" key="1">
    <citation type="submission" date="2019-04" db="EMBL/GenBank/DDBJ databases">
        <title>Shimia ponticola sp. nov., isolated from seawater.</title>
        <authorList>
            <person name="Kim Y.-O."/>
            <person name="Yoon J.-H."/>
        </authorList>
    </citation>
    <scope>NUCLEOTIDE SEQUENCE [LARGE SCALE GENOMIC DNA]</scope>
    <source>
        <strain evidence="4 5">MYP11</strain>
    </source>
</reference>
<organism evidence="4 5">
    <name type="scientific">Aliishimia ponticola</name>
    <dbReference type="NCBI Taxonomy" id="2499833"/>
    <lineage>
        <taxon>Bacteria</taxon>
        <taxon>Pseudomonadati</taxon>
        <taxon>Pseudomonadota</taxon>
        <taxon>Alphaproteobacteria</taxon>
        <taxon>Rhodobacterales</taxon>
        <taxon>Paracoccaceae</taxon>
        <taxon>Aliishimia</taxon>
    </lineage>
</organism>
<evidence type="ECO:0000313" key="5">
    <source>
        <dbReference type="Proteomes" id="UP000306602"/>
    </source>
</evidence>
<dbReference type="InterPro" id="IPR005659">
    <property type="entry name" value="Chemorcpt_Glu_NH3ase_CheD"/>
</dbReference>
<accession>A0A4V3XKW7</accession>
<evidence type="ECO:0000256" key="2">
    <source>
        <dbReference type="ARBA" id="ARBA00022801"/>
    </source>
</evidence>
<sequence>MTSLTGIAPAGQTKLIVQGEHAITDDPDTIISTLLGSCVACCLWDDTVGVGGMNHLLLAGQKIGSGSGYDMAGVAEMEVLINAIIKNGGRRENLKAKVFGGAQMLETATQIGEDNARFAFDFLKQENIACINSSVGGTSARALRFWGATGRVNMRLLTETPPEPVAPPKPAAAPVGNDLELF</sequence>
<dbReference type="EC" id="3.5.1.44" evidence="3"/>
<dbReference type="PANTHER" id="PTHR35147:SF2">
    <property type="entry name" value="CHEMORECEPTOR GLUTAMINE DEAMIDASE CHED-RELATED"/>
    <property type="match status" value="1"/>
</dbReference>
<dbReference type="OrthoDB" id="9807202at2"/>
<dbReference type="CDD" id="cd16352">
    <property type="entry name" value="CheD"/>
    <property type="match status" value="1"/>
</dbReference>
<dbReference type="GO" id="GO:0006935">
    <property type="term" value="P:chemotaxis"/>
    <property type="evidence" value="ECO:0007669"/>
    <property type="project" value="UniProtKB-UniRule"/>
</dbReference>
<dbReference type="HAMAP" id="MF_01440">
    <property type="entry name" value="CheD"/>
    <property type="match status" value="1"/>
</dbReference>
<dbReference type="Gene3D" id="3.30.1330.200">
    <property type="match status" value="1"/>
</dbReference>
<gene>
    <name evidence="3" type="primary">cheD</name>
    <name evidence="4" type="ORF">E4Z66_03155</name>
</gene>
<dbReference type="InterPro" id="IPR011324">
    <property type="entry name" value="Cytotoxic_necrot_fac-like_cat"/>
</dbReference>
<comment type="function">
    <text evidence="3">Probably deamidates glutamine residues to glutamate on methyl-accepting chemotaxis receptors (MCPs), playing an important role in chemotaxis.</text>
</comment>
<keyword evidence="5" id="KW-1185">Reference proteome</keyword>
<dbReference type="GO" id="GO:0050568">
    <property type="term" value="F:protein-glutamine glutaminase activity"/>
    <property type="evidence" value="ECO:0007669"/>
    <property type="project" value="UniProtKB-UniRule"/>
</dbReference>
<dbReference type="AlphaFoldDB" id="A0A4V3XKW7"/>
<dbReference type="Proteomes" id="UP000306602">
    <property type="component" value="Unassembled WGS sequence"/>
</dbReference>
<keyword evidence="1 3" id="KW-0145">Chemotaxis</keyword>
<comment type="caution">
    <text evidence="4">The sequence shown here is derived from an EMBL/GenBank/DDBJ whole genome shotgun (WGS) entry which is preliminary data.</text>
</comment>
<dbReference type="EMBL" id="SRKY01000001">
    <property type="protein sequence ID" value="THH38583.1"/>
    <property type="molecule type" value="Genomic_DNA"/>
</dbReference>
<evidence type="ECO:0000313" key="4">
    <source>
        <dbReference type="EMBL" id="THH38583.1"/>
    </source>
</evidence>